<feature type="compositionally biased region" description="Basic and acidic residues" evidence="6">
    <location>
        <begin position="12"/>
        <end position="24"/>
    </location>
</feature>
<dbReference type="InterPro" id="IPR004111">
    <property type="entry name" value="Repressor_TetR_C"/>
</dbReference>
<dbReference type="PANTHER" id="PTHR30055">
    <property type="entry name" value="HTH-TYPE TRANSCRIPTIONAL REGULATOR RUTR"/>
    <property type="match status" value="1"/>
</dbReference>
<dbReference type="GO" id="GO:0003700">
    <property type="term" value="F:DNA-binding transcription factor activity"/>
    <property type="evidence" value="ECO:0007669"/>
    <property type="project" value="TreeGrafter"/>
</dbReference>
<organism evidence="8 9">
    <name type="scientific">Nocardia cyriacigeorgica</name>
    <dbReference type="NCBI Taxonomy" id="135487"/>
    <lineage>
        <taxon>Bacteria</taxon>
        <taxon>Bacillati</taxon>
        <taxon>Actinomycetota</taxon>
        <taxon>Actinomycetes</taxon>
        <taxon>Mycobacteriales</taxon>
        <taxon>Nocardiaceae</taxon>
        <taxon>Nocardia</taxon>
    </lineage>
</organism>
<dbReference type="AlphaFoldDB" id="A0A4U8VWJ6"/>
<evidence type="ECO:0000256" key="5">
    <source>
        <dbReference type="PROSITE-ProRule" id="PRU00335"/>
    </source>
</evidence>
<dbReference type="InterPro" id="IPR001647">
    <property type="entry name" value="HTH_TetR"/>
</dbReference>
<dbReference type="Pfam" id="PF00440">
    <property type="entry name" value="TetR_N"/>
    <property type="match status" value="1"/>
</dbReference>
<dbReference type="Gene3D" id="1.10.10.60">
    <property type="entry name" value="Homeodomain-like"/>
    <property type="match status" value="1"/>
</dbReference>
<evidence type="ECO:0000313" key="8">
    <source>
        <dbReference type="EMBL" id="VFA98016.1"/>
    </source>
</evidence>
<dbReference type="Proteomes" id="UP000290439">
    <property type="component" value="Chromosome"/>
</dbReference>
<evidence type="ECO:0000313" key="9">
    <source>
        <dbReference type="Proteomes" id="UP000290439"/>
    </source>
</evidence>
<evidence type="ECO:0000256" key="6">
    <source>
        <dbReference type="SAM" id="MobiDB-lite"/>
    </source>
</evidence>
<evidence type="ECO:0000256" key="4">
    <source>
        <dbReference type="ARBA" id="ARBA00023163"/>
    </source>
</evidence>
<protein>
    <submittedName>
        <fullName evidence="8">Tetracycline repressor protein class E</fullName>
    </submittedName>
</protein>
<accession>A0A4U8VWJ6</accession>
<dbReference type="InterPro" id="IPR023772">
    <property type="entry name" value="DNA-bd_HTH_TetR-type_CS"/>
</dbReference>
<dbReference type="InterPro" id="IPR050109">
    <property type="entry name" value="HTH-type_TetR-like_transc_reg"/>
</dbReference>
<evidence type="ECO:0000259" key="7">
    <source>
        <dbReference type="PROSITE" id="PS50977"/>
    </source>
</evidence>
<dbReference type="Pfam" id="PF02909">
    <property type="entry name" value="TetR_C_1"/>
    <property type="match status" value="1"/>
</dbReference>
<keyword evidence="2" id="KW-0805">Transcription regulation</keyword>
<dbReference type="GO" id="GO:0000976">
    <property type="term" value="F:transcription cis-regulatory region binding"/>
    <property type="evidence" value="ECO:0007669"/>
    <property type="project" value="TreeGrafter"/>
</dbReference>
<dbReference type="SUPFAM" id="SSF46689">
    <property type="entry name" value="Homeodomain-like"/>
    <property type="match status" value="1"/>
</dbReference>
<feature type="DNA-binding region" description="H-T-H motif" evidence="5">
    <location>
        <begin position="46"/>
        <end position="65"/>
    </location>
</feature>
<dbReference type="EMBL" id="LR215973">
    <property type="protein sequence ID" value="VFA98016.1"/>
    <property type="molecule type" value="Genomic_DNA"/>
</dbReference>
<sequence length="254" mass="28270">MNPVTKQFESVWSREPRQPKSSGLHRDQIVRAAIEILDTEGMEALSMRKLGARLAAGATSLYWYVATKDELLELVLDEFWGMVRVPEPEQNSWQEVSTAFAYSMRDTMLNHPWVATLLGRLPSIGPNSLRLTDRLRRTFVRAGFEGNDVYLATGTLFSFVLGQILPLIAWKNAYGDHNVDTANVMTVLEDLGADYPEMIHDYRHTVPQDPDVARAVAFDFGLISVLDGLEVRLRGAPAAGPAAETATPRSDAPR</sequence>
<dbReference type="SUPFAM" id="SSF48498">
    <property type="entry name" value="Tetracyclin repressor-like, C-terminal domain"/>
    <property type="match status" value="1"/>
</dbReference>
<proteinExistence type="predicted"/>
<dbReference type="InterPro" id="IPR036271">
    <property type="entry name" value="Tet_transcr_reg_TetR-rel_C_sf"/>
</dbReference>
<gene>
    <name evidence="8" type="primary">tetR_5</name>
    <name evidence="8" type="ORF">NCTC10797_01781</name>
</gene>
<dbReference type="PRINTS" id="PR00400">
    <property type="entry name" value="TETREPRESSOR"/>
</dbReference>
<evidence type="ECO:0000256" key="2">
    <source>
        <dbReference type="ARBA" id="ARBA00023015"/>
    </source>
</evidence>
<evidence type="ECO:0000256" key="3">
    <source>
        <dbReference type="ARBA" id="ARBA00023125"/>
    </source>
</evidence>
<feature type="compositionally biased region" description="Polar residues" evidence="6">
    <location>
        <begin position="1"/>
        <end position="10"/>
    </location>
</feature>
<dbReference type="PROSITE" id="PS01081">
    <property type="entry name" value="HTH_TETR_1"/>
    <property type="match status" value="1"/>
</dbReference>
<dbReference type="GO" id="GO:0045892">
    <property type="term" value="P:negative regulation of DNA-templated transcription"/>
    <property type="evidence" value="ECO:0007669"/>
    <property type="project" value="InterPro"/>
</dbReference>
<dbReference type="GO" id="GO:0046677">
    <property type="term" value="P:response to antibiotic"/>
    <property type="evidence" value="ECO:0007669"/>
    <property type="project" value="InterPro"/>
</dbReference>
<feature type="region of interest" description="Disordered" evidence="6">
    <location>
        <begin position="1"/>
        <end position="24"/>
    </location>
</feature>
<name>A0A4U8VWJ6_9NOCA</name>
<keyword evidence="4" id="KW-0804">Transcription</keyword>
<dbReference type="PROSITE" id="PS50977">
    <property type="entry name" value="HTH_TETR_2"/>
    <property type="match status" value="1"/>
</dbReference>
<keyword evidence="1" id="KW-0678">Repressor</keyword>
<dbReference type="PANTHER" id="PTHR30055:SF151">
    <property type="entry name" value="TRANSCRIPTIONAL REGULATORY PROTEIN"/>
    <property type="match status" value="1"/>
</dbReference>
<evidence type="ECO:0000256" key="1">
    <source>
        <dbReference type="ARBA" id="ARBA00022491"/>
    </source>
</evidence>
<keyword evidence="3 5" id="KW-0238">DNA-binding</keyword>
<reference evidence="8 9" key="1">
    <citation type="submission" date="2019-02" db="EMBL/GenBank/DDBJ databases">
        <authorList>
            <consortium name="Pathogen Informatics"/>
        </authorList>
    </citation>
    <scope>NUCLEOTIDE SEQUENCE [LARGE SCALE GENOMIC DNA]</scope>
    <source>
        <strain evidence="8 9">3012STDY6756504</strain>
    </source>
</reference>
<dbReference type="InterPro" id="IPR009057">
    <property type="entry name" value="Homeodomain-like_sf"/>
</dbReference>
<dbReference type="Gene3D" id="1.10.357.10">
    <property type="entry name" value="Tetracycline Repressor, domain 2"/>
    <property type="match status" value="1"/>
</dbReference>
<dbReference type="InterPro" id="IPR003012">
    <property type="entry name" value="Tet_transcr_reg_TetR"/>
</dbReference>
<feature type="domain" description="HTH tetR-type" evidence="7">
    <location>
        <begin position="23"/>
        <end position="83"/>
    </location>
</feature>